<name>A0A2G8LA05_STIJA</name>
<feature type="non-terminal residue" evidence="7">
    <location>
        <position position="1"/>
    </location>
</feature>
<dbReference type="GO" id="GO:0030705">
    <property type="term" value="P:cytoskeleton-dependent intracellular transport"/>
    <property type="evidence" value="ECO:0007669"/>
    <property type="project" value="InterPro"/>
</dbReference>
<gene>
    <name evidence="7" type="ORF">BSL78_06022</name>
</gene>
<proteinExistence type="predicted"/>
<dbReference type="AlphaFoldDB" id="A0A2G8LA05"/>
<evidence type="ECO:0000313" key="7">
    <source>
        <dbReference type="EMBL" id="PIK57082.1"/>
    </source>
</evidence>
<dbReference type="Gene3D" id="1.10.418.10">
    <property type="entry name" value="Calponin-like domain"/>
    <property type="match status" value="1"/>
</dbReference>
<comment type="caution">
    <text evidence="7">The sequence shown here is derived from an EMBL/GenBank/DDBJ whole genome shotgun (WGS) entry which is preliminary data.</text>
</comment>
<evidence type="ECO:0000256" key="4">
    <source>
        <dbReference type="SAM" id="Coils"/>
    </source>
</evidence>
<evidence type="ECO:0000256" key="3">
    <source>
        <dbReference type="ARBA" id="ARBA00023054"/>
    </source>
</evidence>
<organism evidence="7 8">
    <name type="scientific">Stichopus japonicus</name>
    <name type="common">Sea cucumber</name>
    <dbReference type="NCBI Taxonomy" id="307972"/>
    <lineage>
        <taxon>Eukaryota</taxon>
        <taxon>Metazoa</taxon>
        <taxon>Echinodermata</taxon>
        <taxon>Eleutherozoa</taxon>
        <taxon>Echinozoa</taxon>
        <taxon>Holothuroidea</taxon>
        <taxon>Aspidochirotacea</taxon>
        <taxon>Aspidochirotida</taxon>
        <taxon>Stichopodidae</taxon>
        <taxon>Apostichopus</taxon>
    </lineage>
</organism>
<evidence type="ECO:0000256" key="5">
    <source>
        <dbReference type="SAM" id="MobiDB-lite"/>
    </source>
</evidence>
<evidence type="ECO:0000256" key="2">
    <source>
        <dbReference type="ARBA" id="ARBA00022490"/>
    </source>
</evidence>
<dbReference type="InterPro" id="IPR036872">
    <property type="entry name" value="CH_dom_sf"/>
</dbReference>
<dbReference type="PANTHER" id="PTHR18947">
    <property type="entry name" value="HOOK PROTEINS"/>
    <property type="match status" value="1"/>
</dbReference>
<feature type="coiled-coil region" evidence="4">
    <location>
        <begin position="144"/>
        <end position="233"/>
    </location>
</feature>
<protein>
    <submittedName>
        <fullName evidence="7">Putative girdin isoform X4</fullName>
    </submittedName>
</protein>
<dbReference type="GO" id="GO:0008017">
    <property type="term" value="F:microtubule binding"/>
    <property type="evidence" value="ECO:0007669"/>
    <property type="project" value="TreeGrafter"/>
</dbReference>
<keyword evidence="8" id="KW-1185">Reference proteome</keyword>
<evidence type="ECO:0000256" key="1">
    <source>
        <dbReference type="ARBA" id="ARBA00004496"/>
    </source>
</evidence>
<comment type="subcellular location">
    <subcellularLocation>
        <location evidence="1">Cytoplasm</location>
    </subcellularLocation>
</comment>
<dbReference type="STRING" id="307972.A0A2G8LA05"/>
<dbReference type="PANTHER" id="PTHR18947:SF28">
    <property type="entry name" value="GIRDIN, ISOFORM A"/>
    <property type="match status" value="1"/>
</dbReference>
<evidence type="ECO:0000259" key="6">
    <source>
        <dbReference type="Pfam" id="PF19047"/>
    </source>
</evidence>
<dbReference type="Proteomes" id="UP000230750">
    <property type="component" value="Unassembled WGS sequence"/>
</dbReference>
<dbReference type="OrthoDB" id="10254988at2759"/>
<dbReference type="GO" id="GO:0005813">
    <property type="term" value="C:centrosome"/>
    <property type="evidence" value="ECO:0007669"/>
    <property type="project" value="TreeGrafter"/>
</dbReference>
<dbReference type="Pfam" id="PF19047">
    <property type="entry name" value="HOOK_N"/>
    <property type="match status" value="1"/>
</dbReference>
<feature type="domain" description="HOOK N-terminal" evidence="6">
    <location>
        <begin position="22"/>
        <end position="70"/>
    </location>
</feature>
<dbReference type="EMBL" id="MRZV01000154">
    <property type="protein sequence ID" value="PIK57082.1"/>
    <property type="molecule type" value="Genomic_DNA"/>
</dbReference>
<evidence type="ECO:0000313" key="8">
    <source>
        <dbReference type="Proteomes" id="UP000230750"/>
    </source>
</evidence>
<reference evidence="7 8" key="1">
    <citation type="journal article" date="2017" name="PLoS Biol.">
        <title>The sea cucumber genome provides insights into morphological evolution and visceral regeneration.</title>
        <authorList>
            <person name="Zhang X."/>
            <person name="Sun L."/>
            <person name="Yuan J."/>
            <person name="Sun Y."/>
            <person name="Gao Y."/>
            <person name="Zhang L."/>
            <person name="Li S."/>
            <person name="Dai H."/>
            <person name="Hamel J.F."/>
            <person name="Liu C."/>
            <person name="Yu Y."/>
            <person name="Liu S."/>
            <person name="Lin W."/>
            <person name="Guo K."/>
            <person name="Jin S."/>
            <person name="Xu P."/>
            <person name="Storey K.B."/>
            <person name="Huan P."/>
            <person name="Zhang T."/>
            <person name="Zhou Y."/>
            <person name="Zhang J."/>
            <person name="Lin C."/>
            <person name="Li X."/>
            <person name="Xing L."/>
            <person name="Huo D."/>
            <person name="Sun M."/>
            <person name="Wang L."/>
            <person name="Mercier A."/>
            <person name="Li F."/>
            <person name="Yang H."/>
            <person name="Xiang J."/>
        </authorList>
    </citation>
    <scope>NUCLEOTIDE SEQUENCE [LARGE SCALE GENOMIC DNA]</scope>
    <source>
        <strain evidence="7">Shaxun</strain>
        <tissue evidence="7">Muscle</tissue>
    </source>
</reference>
<dbReference type="GO" id="GO:0005737">
    <property type="term" value="C:cytoplasm"/>
    <property type="evidence" value="ECO:0007669"/>
    <property type="project" value="UniProtKB-SubCell"/>
</dbReference>
<keyword evidence="3 4" id="KW-0175">Coiled coil</keyword>
<sequence length="256" mass="29880">CTGPDCGNEVARYLTIAKDPMEDTAVQELQRLLLLMLGCAVQCDQKEMFIERIKQLDLDVQQAIVVHIQEVTDNTENVFNLHWGELPSDQFEGIFKTVFNQVKSLATERDEYSKIIIELSQEKPDQSLPYAPSPVSPVPSQDKHRQVTIDLAETKSKLRRLRQEVEEKNEVILEYKEEAEKINVTLQQLRQENLELTQDARAARAYRDELDVYKEMALKSRQLEVEVTKYKEKMNEMDYLSKRVEEMIGWKKSRGW</sequence>
<dbReference type="GO" id="GO:0051959">
    <property type="term" value="F:dynein light intermediate chain binding"/>
    <property type="evidence" value="ECO:0007669"/>
    <property type="project" value="TreeGrafter"/>
</dbReference>
<dbReference type="SUPFAM" id="SSF116907">
    <property type="entry name" value="Hook domain"/>
    <property type="match status" value="1"/>
</dbReference>
<dbReference type="InterPro" id="IPR043936">
    <property type="entry name" value="HOOK_N"/>
</dbReference>
<accession>A0A2G8LA05</accession>
<keyword evidence="2" id="KW-0963">Cytoplasm</keyword>
<feature type="region of interest" description="Disordered" evidence="5">
    <location>
        <begin position="125"/>
        <end position="144"/>
    </location>
</feature>
<dbReference type="GO" id="GO:0031122">
    <property type="term" value="P:cytoplasmic microtubule organization"/>
    <property type="evidence" value="ECO:0007669"/>
    <property type="project" value="TreeGrafter"/>
</dbReference>